<proteinExistence type="predicted"/>
<gene>
    <name evidence="1" type="ORF">M0R45_014328</name>
</gene>
<name>A0AAW1XMB4_RUBAR</name>
<dbReference type="SUPFAM" id="SSF56235">
    <property type="entry name" value="N-terminal nucleophile aminohydrolases (Ntn hydrolases)"/>
    <property type="match status" value="1"/>
</dbReference>
<keyword evidence="2" id="KW-1185">Reference proteome</keyword>
<dbReference type="Gene3D" id="3.60.20.10">
    <property type="entry name" value="Glutamine Phosphoribosylpyrophosphate, subunit 1, domain 1"/>
    <property type="match status" value="1"/>
</dbReference>
<organism evidence="1 2">
    <name type="scientific">Rubus argutus</name>
    <name type="common">Southern blackberry</name>
    <dbReference type="NCBI Taxonomy" id="59490"/>
    <lineage>
        <taxon>Eukaryota</taxon>
        <taxon>Viridiplantae</taxon>
        <taxon>Streptophyta</taxon>
        <taxon>Embryophyta</taxon>
        <taxon>Tracheophyta</taxon>
        <taxon>Spermatophyta</taxon>
        <taxon>Magnoliopsida</taxon>
        <taxon>eudicotyledons</taxon>
        <taxon>Gunneridae</taxon>
        <taxon>Pentapetalae</taxon>
        <taxon>rosids</taxon>
        <taxon>fabids</taxon>
        <taxon>Rosales</taxon>
        <taxon>Rosaceae</taxon>
        <taxon>Rosoideae</taxon>
        <taxon>Rosoideae incertae sedis</taxon>
        <taxon>Rubus</taxon>
    </lineage>
</organism>
<dbReference type="InterPro" id="IPR029055">
    <property type="entry name" value="Ntn_hydrolases_N"/>
</dbReference>
<sequence>MGCRNSKFSSEKRNEGELVSNFKITALDLDSKLKGTITFAFYYKEGIMVGVDSRGSNEWRPEKPLRIEDDGTKMFVISNNIIAIMVGTRAECNKMKEDIMEKCSNIPPHARLDGYDPTPIFGHFSALHRCHRLRLDIAKSSLPSNCLEAFPIHKITYLAGRYCHQEEVYKFATLIAGWDADQGLQIHRIYIKDRQVVKENHCAFESLGTGREYANNVTENIRGHCYETEHDYSMPVKDATELALKALFNATFYKKDCGGTLHVYRVNAAAGWKEICSLDPLEAYYKYYDLYDERNTLFLVVSSSSHVPRVSSDDLIAQFRPHGNAIAAHRVAHRQLGKHGFYFHRLVFGSEDEASRVYEQTTPHESKAYQPCKSVRGWLARLAGTRSRRLCLCKIAIERIRVRALGRLVRAWSLALIEMRGHASKGKRVRYYVLEGNRDWAMFK</sequence>
<evidence type="ECO:0000313" key="1">
    <source>
        <dbReference type="EMBL" id="KAK9937548.1"/>
    </source>
</evidence>
<dbReference type="EMBL" id="JBEDUW010000003">
    <property type="protein sequence ID" value="KAK9937548.1"/>
    <property type="molecule type" value="Genomic_DNA"/>
</dbReference>
<protein>
    <submittedName>
        <fullName evidence="1">Uncharacterized protein</fullName>
    </submittedName>
</protein>
<evidence type="ECO:0000313" key="2">
    <source>
        <dbReference type="Proteomes" id="UP001457282"/>
    </source>
</evidence>
<dbReference type="Proteomes" id="UP001457282">
    <property type="component" value="Unassembled WGS sequence"/>
</dbReference>
<accession>A0AAW1XMB4</accession>
<comment type="caution">
    <text evidence="1">The sequence shown here is derived from an EMBL/GenBank/DDBJ whole genome shotgun (WGS) entry which is preliminary data.</text>
</comment>
<dbReference type="AlphaFoldDB" id="A0AAW1XMB4"/>
<reference evidence="1 2" key="1">
    <citation type="journal article" date="2023" name="G3 (Bethesda)">
        <title>A chromosome-length genome assembly and annotation of blackberry (Rubus argutus, cv. 'Hillquist').</title>
        <authorList>
            <person name="Bruna T."/>
            <person name="Aryal R."/>
            <person name="Dudchenko O."/>
            <person name="Sargent D.J."/>
            <person name="Mead D."/>
            <person name="Buti M."/>
            <person name="Cavallini A."/>
            <person name="Hytonen T."/>
            <person name="Andres J."/>
            <person name="Pham M."/>
            <person name="Weisz D."/>
            <person name="Mascagni F."/>
            <person name="Usai G."/>
            <person name="Natali L."/>
            <person name="Bassil N."/>
            <person name="Fernandez G.E."/>
            <person name="Lomsadze A."/>
            <person name="Armour M."/>
            <person name="Olukolu B."/>
            <person name="Poorten T."/>
            <person name="Britton C."/>
            <person name="Davik J."/>
            <person name="Ashrafi H."/>
            <person name="Aiden E.L."/>
            <person name="Borodovsky M."/>
            <person name="Worthington M."/>
        </authorList>
    </citation>
    <scope>NUCLEOTIDE SEQUENCE [LARGE SCALE GENOMIC DNA]</scope>
    <source>
        <strain evidence="1">PI 553951</strain>
    </source>
</reference>